<name>A0A285L8V4_9NOCA</name>
<dbReference type="STRING" id="1379680.GCA_001612615_05816"/>
<dbReference type="PANTHER" id="PTHR18964:SF149">
    <property type="entry name" value="BIFUNCTIONAL UDP-N-ACETYLGLUCOSAMINE 2-EPIMERASE_N-ACETYLMANNOSAMINE KINASE"/>
    <property type="match status" value="1"/>
</dbReference>
<evidence type="ECO:0000313" key="3">
    <source>
        <dbReference type="EMBL" id="SNY81380.1"/>
    </source>
</evidence>
<dbReference type="InterPro" id="IPR043129">
    <property type="entry name" value="ATPase_NBD"/>
</dbReference>
<evidence type="ECO:0000313" key="4">
    <source>
        <dbReference type="Proteomes" id="UP000219565"/>
    </source>
</evidence>
<dbReference type="GO" id="GO:0016301">
    <property type="term" value="F:kinase activity"/>
    <property type="evidence" value="ECO:0007669"/>
    <property type="project" value="UniProtKB-KW"/>
</dbReference>
<dbReference type="Pfam" id="PF00480">
    <property type="entry name" value="ROK"/>
    <property type="match status" value="1"/>
</dbReference>
<dbReference type="InterPro" id="IPR000600">
    <property type="entry name" value="ROK"/>
</dbReference>
<organism evidence="3 4">
    <name type="scientific">Nocardia amikacinitolerans</name>
    <dbReference type="NCBI Taxonomy" id="756689"/>
    <lineage>
        <taxon>Bacteria</taxon>
        <taxon>Bacillati</taxon>
        <taxon>Actinomycetota</taxon>
        <taxon>Actinomycetes</taxon>
        <taxon>Mycobacteriales</taxon>
        <taxon>Nocardiaceae</taxon>
        <taxon>Nocardia</taxon>
    </lineage>
</organism>
<keyword evidence="3" id="KW-0808">Transferase</keyword>
<proteinExistence type="inferred from homology"/>
<dbReference type="Proteomes" id="UP000219565">
    <property type="component" value="Unassembled WGS sequence"/>
</dbReference>
<feature type="region of interest" description="Disordered" evidence="2">
    <location>
        <begin position="1"/>
        <end position="119"/>
    </location>
</feature>
<protein>
    <submittedName>
        <fullName evidence="3">Glucokinase</fullName>
    </submittedName>
</protein>
<evidence type="ECO:0000256" key="1">
    <source>
        <dbReference type="ARBA" id="ARBA00006479"/>
    </source>
</evidence>
<dbReference type="RefSeq" id="WP_097245296.1">
    <property type="nucleotide sequence ID" value="NZ_OBEG01000002.1"/>
</dbReference>
<keyword evidence="3" id="KW-0418">Kinase</keyword>
<dbReference type="PANTHER" id="PTHR18964">
    <property type="entry name" value="ROK (REPRESSOR, ORF, KINASE) FAMILY"/>
    <property type="match status" value="1"/>
</dbReference>
<feature type="compositionally biased region" description="Polar residues" evidence="2">
    <location>
        <begin position="99"/>
        <end position="119"/>
    </location>
</feature>
<dbReference type="EMBL" id="OBEG01000002">
    <property type="protein sequence ID" value="SNY81380.1"/>
    <property type="molecule type" value="Genomic_DNA"/>
</dbReference>
<dbReference type="Gene3D" id="3.30.420.40">
    <property type="match status" value="2"/>
</dbReference>
<reference evidence="4" key="1">
    <citation type="submission" date="2017-09" db="EMBL/GenBank/DDBJ databases">
        <authorList>
            <person name="Varghese N."/>
            <person name="Submissions S."/>
        </authorList>
    </citation>
    <scope>NUCLEOTIDE SEQUENCE [LARGE SCALE GENOMIC DNA]</scope>
    <source>
        <strain evidence="4">DSM 45537</strain>
    </source>
</reference>
<dbReference type="AlphaFoldDB" id="A0A285L8V4"/>
<keyword evidence="4" id="KW-1185">Reference proteome</keyword>
<dbReference type="SUPFAM" id="SSF53067">
    <property type="entry name" value="Actin-like ATPase domain"/>
    <property type="match status" value="1"/>
</dbReference>
<evidence type="ECO:0000256" key="2">
    <source>
        <dbReference type="SAM" id="MobiDB-lite"/>
    </source>
</evidence>
<comment type="similarity">
    <text evidence="1">Belongs to the ROK (NagC/XylR) family.</text>
</comment>
<gene>
    <name evidence="3" type="ORF">SAMN04244553_2974</name>
</gene>
<feature type="compositionally biased region" description="Polar residues" evidence="2">
    <location>
        <begin position="52"/>
        <end position="86"/>
    </location>
</feature>
<dbReference type="OrthoDB" id="9810372at2"/>
<accession>A0A285L8V4</accession>
<sequence>MDTHRVGGSAPVPAPGADSREPGGRATDSHASGLDPLTLRTRATPFGLDASALSTRATPSSPDTLALSTRPTPFGPDSSTRGTGASSPGAEGLFPATEASPQVPGTSTQGTPASPLDSNALTLGLDVGGTTIKGEIADASGTIHAAGTVPTPRGETAFEAMGELGDSLLAELPADRRDRLGRAAVLLPGIVDAARSIAVFSGNVGWRDVHVGDRFTTRWGVPVLIEHDVAVAGWAEWRFGAGRDHGDVLVIVLGTGVSGTLSVGGRLVRSAFGQAGEYGHIPVRSADGLPCACGNVGCVETLASAAAIARNYARLSGHEVSSAADVFGRLPDDTHAVRAVDDAVAALADGLLGVIHAACPELVVLGGGLAGAGAALSERLQTALEQRLRVVPVPKVVLGEFGARAGLAGATLFARYGALI</sequence>